<organism evidence="1 2">
    <name type="scientific">Ameiurus melas</name>
    <name type="common">Black bullhead</name>
    <name type="synonym">Silurus melas</name>
    <dbReference type="NCBI Taxonomy" id="219545"/>
    <lineage>
        <taxon>Eukaryota</taxon>
        <taxon>Metazoa</taxon>
        <taxon>Chordata</taxon>
        <taxon>Craniata</taxon>
        <taxon>Vertebrata</taxon>
        <taxon>Euteleostomi</taxon>
        <taxon>Actinopterygii</taxon>
        <taxon>Neopterygii</taxon>
        <taxon>Teleostei</taxon>
        <taxon>Ostariophysi</taxon>
        <taxon>Siluriformes</taxon>
        <taxon>Ictaluridae</taxon>
        <taxon>Ameiurus</taxon>
    </lineage>
</organism>
<dbReference type="EMBL" id="JAAGNN010000014">
    <property type="protein sequence ID" value="KAF4080697.1"/>
    <property type="molecule type" value="Genomic_DNA"/>
</dbReference>
<evidence type="ECO:0000313" key="1">
    <source>
        <dbReference type="EMBL" id="KAF4080697.1"/>
    </source>
</evidence>
<keyword evidence="2" id="KW-1185">Reference proteome</keyword>
<dbReference type="AlphaFoldDB" id="A0A7J6AFA2"/>
<dbReference type="Proteomes" id="UP000593565">
    <property type="component" value="Unassembled WGS sequence"/>
</dbReference>
<gene>
    <name evidence="1" type="ORF">AMELA_G00174280</name>
</gene>
<evidence type="ECO:0000313" key="2">
    <source>
        <dbReference type="Proteomes" id="UP000593565"/>
    </source>
</evidence>
<reference evidence="1 2" key="1">
    <citation type="submission" date="2020-02" db="EMBL/GenBank/DDBJ databases">
        <title>A chromosome-scale genome assembly of the black bullhead catfish (Ameiurus melas).</title>
        <authorList>
            <person name="Wen M."/>
            <person name="Zham M."/>
            <person name="Cabau C."/>
            <person name="Klopp C."/>
            <person name="Donnadieu C."/>
            <person name="Roques C."/>
            <person name="Bouchez O."/>
            <person name="Lampietro C."/>
            <person name="Jouanno E."/>
            <person name="Herpin A."/>
            <person name="Louis A."/>
            <person name="Berthelot C."/>
            <person name="Parey E."/>
            <person name="Roest-Crollius H."/>
            <person name="Braasch I."/>
            <person name="Postlethwait J."/>
            <person name="Robinson-Rechavi M."/>
            <person name="Echchiki A."/>
            <person name="Begum T."/>
            <person name="Montfort J."/>
            <person name="Schartl M."/>
            <person name="Bobe J."/>
            <person name="Guiguen Y."/>
        </authorList>
    </citation>
    <scope>NUCLEOTIDE SEQUENCE [LARGE SCALE GENOMIC DNA]</scope>
    <source>
        <strain evidence="1">M_S1</strain>
        <tissue evidence="1">Blood</tissue>
    </source>
</reference>
<comment type="caution">
    <text evidence="1">The sequence shown here is derived from an EMBL/GenBank/DDBJ whole genome shotgun (WGS) entry which is preliminary data.</text>
</comment>
<proteinExistence type="predicted"/>
<accession>A0A7J6AFA2</accession>
<sequence length="123" mass="14031">MNCFQHLTTYCFFSNLFDLREVFLRCRWSGQVVLLSCYTFHPVRHLLSFTLKRNTFPLQTFQRTVNTSCRTDPLVVLHHPDAHLEEGLSSCLVLKLAVCPLEDVDCGLAHVDPQSCAGNKCSK</sequence>
<protein>
    <submittedName>
        <fullName evidence="1">Uncharacterized protein</fullName>
    </submittedName>
</protein>
<name>A0A7J6AFA2_AMEME</name>